<keyword evidence="4 6" id="KW-0663">Pyridoxal phosphate</keyword>
<dbReference type="InterPro" id="IPR015424">
    <property type="entry name" value="PyrdxlP-dep_Trfase"/>
</dbReference>
<reference evidence="8 9" key="1">
    <citation type="submission" date="2016-10" db="EMBL/GenBank/DDBJ databases">
        <authorList>
            <person name="de Groot N.N."/>
        </authorList>
    </citation>
    <scope>NUCLEOTIDE SEQUENCE [LARGE SCALE GENOMIC DNA]</scope>
    <source>
        <strain evidence="8 9">DSM 527</strain>
    </source>
</reference>
<dbReference type="InterPro" id="IPR015421">
    <property type="entry name" value="PyrdxlP-dep_Trfase_major"/>
</dbReference>
<evidence type="ECO:0000256" key="3">
    <source>
        <dbReference type="ARBA" id="ARBA00022793"/>
    </source>
</evidence>
<comment type="cofactor">
    <cofactor evidence="1 6 7">
        <name>pyridoxal 5'-phosphate</name>
        <dbReference type="ChEBI" id="CHEBI:597326"/>
    </cofactor>
</comment>
<evidence type="ECO:0000256" key="5">
    <source>
        <dbReference type="ARBA" id="ARBA00023239"/>
    </source>
</evidence>
<dbReference type="Pfam" id="PF00282">
    <property type="entry name" value="Pyridoxal_deC"/>
    <property type="match status" value="1"/>
</dbReference>
<dbReference type="SUPFAM" id="SSF53383">
    <property type="entry name" value="PLP-dependent transferases"/>
    <property type="match status" value="1"/>
</dbReference>
<evidence type="ECO:0000313" key="9">
    <source>
        <dbReference type="Proteomes" id="UP000199045"/>
    </source>
</evidence>
<dbReference type="GO" id="GO:0016831">
    <property type="term" value="F:carboxy-lyase activity"/>
    <property type="evidence" value="ECO:0007669"/>
    <property type="project" value="UniProtKB-KW"/>
</dbReference>
<keyword evidence="3" id="KW-0210">Decarboxylase</keyword>
<dbReference type="Gene3D" id="3.40.640.10">
    <property type="entry name" value="Type I PLP-dependent aspartate aminotransferase-like (Major domain)"/>
    <property type="match status" value="1"/>
</dbReference>
<dbReference type="AlphaFoldDB" id="A0A1G7ST43"/>
<evidence type="ECO:0000256" key="7">
    <source>
        <dbReference type="RuleBase" id="RU000382"/>
    </source>
</evidence>
<dbReference type="STRING" id="104663.SAMN04488121_1031004"/>
<dbReference type="OrthoDB" id="9803665at2"/>
<dbReference type="GO" id="GO:0019752">
    <property type="term" value="P:carboxylic acid metabolic process"/>
    <property type="evidence" value="ECO:0007669"/>
    <property type="project" value="InterPro"/>
</dbReference>
<evidence type="ECO:0000256" key="1">
    <source>
        <dbReference type="ARBA" id="ARBA00001933"/>
    </source>
</evidence>
<accession>A0A1G7ST43</accession>
<protein>
    <submittedName>
        <fullName evidence="8">Glutamate or tyrosine decarboxylase</fullName>
    </submittedName>
</protein>
<gene>
    <name evidence="8" type="ORF">SAMN04488121_1031004</name>
</gene>
<dbReference type="GO" id="GO:0030170">
    <property type="term" value="F:pyridoxal phosphate binding"/>
    <property type="evidence" value="ECO:0007669"/>
    <property type="project" value="InterPro"/>
</dbReference>
<dbReference type="InterPro" id="IPR015422">
    <property type="entry name" value="PyrdxlP-dep_Trfase_small"/>
</dbReference>
<dbReference type="PANTHER" id="PTHR11999">
    <property type="entry name" value="GROUP II PYRIDOXAL-5-PHOSPHATE DECARBOXYLASE"/>
    <property type="match status" value="1"/>
</dbReference>
<dbReference type="InterPro" id="IPR010977">
    <property type="entry name" value="Aromatic_deC"/>
</dbReference>
<dbReference type="GO" id="GO:0006520">
    <property type="term" value="P:amino acid metabolic process"/>
    <property type="evidence" value="ECO:0007669"/>
    <property type="project" value="InterPro"/>
</dbReference>
<dbReference type="PANTHER" id="PTHR11999:SF70">
    <property type="entry name" value="MIP05841P"/>
    <property type="match status" value="1"/>
</dbReference>
<dbReference type="Gene3D" id="3.90.1150.10">
    <property type="entry name" value="Aspartate Aminotransferase, domain 1"/>
    <property type="match status" value="1"/>
</dbReference>
<proteinExistence type="inferred from homology"/>
<dbReference type="Proteomes" id="UP000199045">
    <property type="component" value="Unassembled WGS sequence"/>
</dbReference>
<evidence type="ECO:0000256" key="2">
    <source>
        <dbReference type="ARBA" id="ARBA00009533"/>
    </source>
</evidence>
<dbReference type="InterPro" id="IPR021115">
    <property type="entry name" value="Pyridoxal-P_BS"/>
</dbReference>
<evidence type="ECO:0000256" key="6">
    <source>
        <dbReference type="PIRSR" id="PIRSR602129-50"/>
    </source>
</evidence>
<dbReference type="PRINTS" id="PR00800">
    <property type="entry name" value="YHDCRBOXLASE"/>
</dbReference>
<dbReference type="InterPro" id="IPR002129">
    <property type="entry name" value="PyrdxlP-dep_de-COase"/>
</dbReference>
<dbReference type="RefSeq" id="WP_089833993.1">
    <property type="nucleotide sequence ID" value="NZ_FNBN01000003.1"/>
</dbReference>
<keyword evidence="5 7" id="KW-0456">Lyase</keyword>
<name>A0A1G7ST43_CHIFI</name>
<dbReference type="EMBL" id="FNBN01000003">
    <property type="protein sequence ID" value="SDG26235.1"/>
    <property type="molecule type" value="Genomic_DNA"/>
</dbReference>
<comment type="similarity">
    <text evidence="2 7">Belongs to the group II decarboxylase family.</text>
</comment>
<sequence length="468" mass="51142">MNQLLRQDLKQVDAFLQEIKDYSISFLSELDALPVKSASATFERLELPRKGMGARNTLLQFRERYGRHLAGNSGPRNWGFVTGGATVPAIAGDWLTAVFDMNAADKDTAPLQIETETIAMLRQLFGLPDAFSGCFVTGATMANFAGLAIARQWLGTQLGVDVAQEGMAALASVKIISCTPHSSTIKSLAMLGFGRNAILKLSSLPEREAIDINVLEDYLKAHKGTPLIVVASAGTVNTVDFDDLAAIARLKQEYGFWLHIDAAFGAFAACVPEYKYLLNGWDAADSITIDAHKWLNVPYDAAMIFTRHPQLQLDTFKNAGAAYPGDPAADFKYSNYTPENSRRLRALPAWYSLVAYGADVYADIVNNNIQLARQLGTLIEKNDAFHLLAPVRLCVVCFTLNVADEEKQAATDALLKALDEGGKVMLTSTVYQGVPAIRAALVNWRTTENDLAIVWEEIKQQAAALMVK</sequence>
<evidence type="ECO:0000313" key="8">
    <source>
        <dbReference type="EMBL" id="SDG26235.1"/>
    </source>
</evidence>
<dbReference type="PROSITE" id="PS00392">
    <property type="entry name" value="DDC_GAD_HDC_YDC"/>
    <property type="match status" value="1"/>
</dbReference>
<feature type="modified residue" description="N6-(pyridoxal phosphate)lysine" evidence="6">
    <location>
        <position position="293"/>
    </location>
</feature>
<organism evidence="8 9">
    <name type="scientific">Chitinophaga filiformis</name>
    <name type="common">Myxococcus filiformis</name>
    <name type="synonym">Flexibacter filiformis</name>
    <dbReference type="NCBI Taxonomy" id="104663"/>
    <lineage>
        <taxon>Bacteria</taxon>
        <taxon>Pseudomonadati</taxon>
        <taxon>Bacteroidota</taxon>
        <taxon>Chitinophagia</taxon>
        <taxon>Chitinophagales</taxon>
        <taxon>Chitinophagaceae</taxon>
        <taxon>Chitinophaga</taxon>
    </lineage>
</organism>
<evidence type="ECO:0000256" key="4">
    <source>
        <dbReference type="ARBA" id="ARBA00022898"/>
    </source>
</evidence>